<dbReference type="EMBL" id="KN671316">
    <property type="protein sequence ID" value="KHN00013.1"/>
    <property type="molecule type" value="Genomic_DNA"/>
</dbReference>
<dbReference type="Proteomes" id="UP000053555">
    <property type="component" value="Unassembled WGS sequence"/>
</dbReference>
<dbReference type="GO" id="GO:0016787">
    <property type="term" value="F:hydrolase activity"/>
    <property type="evidence" value="ECO:0007669"/>
    <property type="project" value="UniProtKB-KW"/>
</dbReference>
<sequence length="259" mass="30207">MDNENAKDKIFEKFTWRIRNFSTLDSKPLYSEEFFLDNHTWSILIYPKGNKVAYLSIYLDAGDPDDLPHGRRKYANFKLALVNQVHDKYNDIEETSHVFSASETNWGFTTFTPLNKLCDPSLGFIVNDTCIIQVQILANKSKHENQVDQSVNKIDYKIVERMDNPLPKEMISTSFGGLVDFRGLGKLEEDFVPLLEEVCSRYPSLIDSMQKRSQRFIEWAFTALGRVLHFLKTKNVMRDMDEDAYNHLQILWEELETCV</sequence>
<proteinExistence type="predicted"/>
<name>A0A0B2NXP5_GLYSO</name>
<keyword evidence="3" id="KW-0378">Hydrolase</keyword>
<protein>
    <submittedName>
        <fullName evidence="3">Ubiquitin carboxyl-terminal hydrolase 12</fullName>
    </submittedName>
</protein>
<dbReference type="PANTHER" id="PTHR46236">
    <property type="entry name" value="TRAF-LIKE SUPERFAMILY PROTEIN"/>
    <property type="match status" value="1"/>
</dbReference>
<keyword evidence="1" id="KW-0175">Coiled coil</keyword>
<keyword evidence="5" id="KW-1185">Reference proteome</keyword>
<reference evidence="4 5" key="2">
    <citation type="submission" date="2018-09" db="EMBL/GenBank/DDBJ databases">
        <title>A high-quality reference genome of wild soybean provides a powerful tool to mine soybean genomes.</title>
        <authorList>
            <person name="Xie M."/>
            <person name="Chung C.Y.L."/>
            <person name="Li M.-W."/>
            <person name="Wong F.-L."/>
            <person name="Chan T.-F."/>
            <person name="Lam H.-M."/>
        </authorList>
    </citation>
    <scope>NUCLEOTIDE SEQUENCE [LARGE SCALE GENOMIC DNA]</scope>
    <source>
        <strain evidence="5">cv. W05</strain>
        <tissue evidence="4">Hypocotyl of etiolated seedlings</tissue>
    </source>
</reference>
<evidence type="ECO:0000256" key="1">
    <source>
        <dbReference type="ARBA" id="ARBA00023054"/>
    </source>
</evidence>
<dbReference type="Gene3D" id="2.60.210.10">
    <property type="entry name" value="Apoptosis, Tumor Necrosis Factor Receptor Associated Protein 2, Chain A"/>
    <property type="match status" value="1"/>
</dbReference>
<dbReference type="AlphaFoldDB" id="A0A0B2NXP5"/>
<dbReference type="SUPFAM" id="SSF49599">
    <property type="entry name" value="TRAF domain-like"/>
    <property type="match status" value="1"/>
</dbReference>
<evidence type="ECO:0000313" key="3">
    <source>
        <dbReference type="EMBL" id="KHN00013.1"/>
    </source>
</evidence>
<dbReference type="Pfam" id="PF22486">
    <property type="entry name" value="MATH_2"/>
    <property type="match status" value="1"/>
</dbReference>
<dbReference type="InterPro" id="IPR050804">
    <property type="entry name" value="MCC"/>
</dbReference>
<dbReference type="PANTHER" id="PTHR46236:SF35">
    <property type="entry name" value="MATH DOMAIN-CONTAINING PROTEIN"/>
    <property type="match status" value="1"/>
</dbReference>
<dbReference type="CDD" id="cd00121">
    <property type="entry name" value="MATH"/>
    <property type="match status" value="1"/>
</dbReference>
<reference evidence="3" key="1">
    <citation type="submission" date="2014-07" db="EMBL/GenBank/DDBJ databases">
        <title>Identification of a novel salt tolerance gene in wild soybean by whole-genome sequencing.</title>
        <authorList>
            <person name="Lam H.-M."/>
            <person name="Qi X."/>
            <person name="Li M.-W."/>
            <person name="Liu X."/>
            <person name="Xie M."/>
            <person name="Ni M."/>
            <person name="Xu X."/>
        </authorList>
    </citation>
    <scope>NUCLEOTIDE SEQUENCE [LARGE SCALE GENOMIC DNA]</scope>
    <source>
        <tissue evidence="3">Root</tissue>
    </source>
</reference>
<evidence type="ECO:0000313" key="5">
    <source>
        <dbReference type="Proteomes" id="UP000289340"/>
    </source>
</evidence>
<dbReference type="PROSITE" id="PS50144">
    <property type="entry name" value="MATH"/>
    <property type="match status" value="1"/>
</dbReference>
<dbReference type="InterPro" id="IPR008974">
    <property type="entry name" value="TRAF-like"/>
</dbReference>
<organism evidence="3">
    <name type="scientific">Glycine soja</name>
    <name type="common">Wild soybean</name>
    <dbReference type="NCBI Taxonomy" id="3848"/>
    <lineage>
        <taxon>Eukaryota</taxon>
        <taxon>Viridiplantae</taxon>
        <taxon>Streptophyta</taxon>
        <taxon>Embryophyta</taxon>
        <taxon>Tracheophyta</taxon>
        <taxon>Spermatophyta</taxon>
        <taxon>Magnoliopsida</taxon>
        <taxon>eudicotyledons</taxon>
        <taxon>Gunneridae</taxon>
        <taxon>Pentapetalae</taxon>
        <taxon>rosids</taxon>
        <taxon>fabids</taxon>
        <taxon>Fabales</taxon>
        <taxon>Fabaceae</taxon>
        <taxon>Papilionoideae</taxon>
        <taxon>50 kb inversion clade</taxon>
        <taxon>NPAAA clade</taxon>
        <taxon>indigoferoid/millettioid clade</taxon>
        <taxon>Phaseoleae</taxon>
        <taxon>Glycine</taxon>
        <taxon>Glycine subgen. Soja</taxon>
    </lineage>
</organism>
<dbReference type="SMART" id="SM00061">
    <property type="entry name" value="MATH"/>
    <property type="match status" value="1"/>
</dbReference>
<dbReference type="Proteomes" id="UP000289340">
    <property type="component" value="Chromosome 2"/>
</dbReference>
<evidence type="ECO:0000259" key="2">
    <source>
        <dbReference type="PROSITE" id="PS50144"/>
    </source>
</evidence>
<feature type="domain" description="MATH" evidence="2">
    <location>
        <begin position="11"/>
        <end position="136"/>
    </location>
</feature>
<dbReference type="Gramene" id="XM_028331940.1">
    <property type="protein sequence ID" value="XP_028187741.1"/>
    <property type="gene ID" value="LOC114374305"/>
</dbReference>
<evidence type="ECO:0000313" key="4">
    <source>
        <dbReference type="EMBL" id="RZC25343.1"/>
    </source>
</evidence>
<gene>
    <name evidence="4" type="ORF">D0Y65_004160</name>
    <name evidence="3" type="ORF">glysoja_034224</name>
</gene>
<accession>A0A0B2NXP5</accession>
<dbReference type="InterPro" id="IPR002083">
    <property type="entry name" value="MATH/TRAF_dom"/>
</dbReference>
<dbReference type="EMBL" id="QZWG01000002">
    <property type="protein sequence ID" value="RZC25343.1"/>
    <property type="molecule type" value="Genomic_DNA"/>
</dbReference>